<accession>A0A255ZR36</accession>
<proteinExistence type="predicted"/>
<feature type="transmembrane region" description="Helical" evidence="1">
    <location>
        <begin position="12"/>
        <end position="38"/>
    </location>
</feature>
<evidence type="ECO:0000256" key="1">
    <source>
        <dbReference type="SAM" id="Phobius"/>
    </source>
</evidence>
<dbReference type="AlphaFoldDB" id="A0A255ZR36"/>
<feature type="transmembrane region" description="Helical" evidence="1">
    <location>
        <begin position="50"/>
        <end position="77"/>
    </location>
</feature>
<evidence type="ECO:0000313" key="2">
    <source>
        <dbReference type="EMBL" id="OYQ43852.1"/>
    </source>
</evidence>
<keyword evidence="1" id="KW-0472">Membrane</keyword>
<organism evidence="2 3">
    <name type="scientific">Flavobacterium aurantiibacter</name>
    <dbReference type="NCBI Taxonomy" id="2023067"/>
    <lineage>
        <taxon>Bacteria</taxon>
        <taxon>Pseudomonadati</taxon>
        <taxon>Bacteroidota</taxon>
        <taxon>Flavobacteriia</taxon>
        <taxon>Flavobacteriales</taxon>
        <taxon>Flavobacteriaceae</taxon>
        <taxon>Flavobacterium</taxon>
    </lineage>
</organism>
<keyword evidence="1" id="KW-1133">Transmembrane helix</keyword>
<dbReference type="Proteomes" id="UP000216035">
    <property type="component" value="Unassembled WGS sequence"/>
</dbReference>
<sequence length="106" mass="12679">MFFNYYTEPAGMFRGLTLLFEFIYTCTIAAVLAFLFLLLQLKFKRFPTHFLFHLVFYLCTNCLIIYCILFVLGIFKIEDLESWYFAAPLLLFTPLMYWRLAKPEVV</sequence>
<comment type="caution">
    <text evidence="2">The sequence shown here is derived from an EMBL/GenBank/DDBJ whole genome shotgun (WGS) entry which is preliminary data.</text>
</comment>
<evidence type="ECO:0000313" key="3">
    <source>
        <dbReference type="Proteomes" id="UP000216035"/>
    </source>
</evidence>
<gene>
    <name evidence="2" type="ORF">CHX27_08710</name>
</gene>
<feature type="transmembrane region" description="Helical" evidence="1">
    <location>
        <begin position="83"/>
        <end position="100"/>
    </location>
</feature>
<keyword evidence="1" id="KW-0812">Transmembrane</keyword>
<keyword evidence="3" id="KW-1185">Reference proteome</keyword>
<dbReference type="EMBL" id="NOXX01000197">
    <property type="protein sequence ID" value="OYQ43852.1"/>
    <property type="molecule type" value="Genomic_DNA"/>
</dbReference>
<name>A0A255ZR36_9FLAO</name>
<protein>
    <submittedName>
        <fullName evidence="2">Uncharacterized protein</fullName>
    </submittedName>
</protein>
<reference evidence="2 3" key="1">
    <citation type="submission" date="2017-07" db="EMBL/GenBank/DDBJ databases">
        <title>Flavobacterium cyanobacteriorum sp. nov., isolated from cyanobacterial aggregates in a eutrophic lake.</title>
        <authorList>
            <person name="Cai H."/>
        </authorList>
    </citation>
    <scope>NUCLEOTIDE SEQUENCE [LARGE SCALE GENOMIC DNA]</scope>
    <source>
        <strain evidence="2 3">TH167</strain>
    </source>
</reference>